<dbReference type="OMA" id="ENEREHM"/>
<evidence type="ECO:0000313" key="2">
    <source>
        <dbReference type="EMBL" id="HII74569.1"/>
    </source>
</evidence>
<protein>
    <submittedName>
        <fullName evidence="2">Uncharacterized protein</fullName>
    </submittedName>
</protein>
<name>A0A832WTP6_9CREN</name>
<evidence type="ECO:0000256" key="1">
    <source>
        <dbReference type="SAM" id="Phobius"/>
    </source>
</evidence>
<proteinExistence type="predicted"/>
<evidence type="ECO:0000313" key="3">
    <source>
        <dbReference type="Proteomes" id="UP000646844"/>
    </source>
</evidence>
<keyword evidence="1" id="KW-1133">Transmembrane helix</keyword>
<keyword evidence="1" id="KW-0812">Transmembrane</keyword>
<reference evidence="2" key="1">
    <citation type="journal article" date="2020" name="bioRxiv">
        <title>A rank-normalized archaeal taxonomy based on genome phylogeny resolves widespread incomplete and uneven classifications.</title>
        <authorList>
            <person name="Rinke C."/>
            <person name="Chuvochina M."/>
            <person name="Mussig A.J."/>
            <person name="Chaumeil P.-A."/>
            <person name="Waite D.W."/>
            <person name="Whitman W.B."/>
            <person name="Parks D.H."/>
            <person name="Hugenholtz P."/>
        </authorList>
    </citation>
    <scope>NUCLEOTIDE SEQUENCE</scope>
    <source>
        <strain evidence="2">UBA8838</strain>
    </source>
</reference>
<dbReference type="AlphaFoldDB" id="A0A832WTP6"/>
<dbReference type="GeneID" id="1460541"/>
<organism evidence="2 3">
    <name type="scientific">Sulfurisphaera tokodaii</name>
    <dbReference type="NCBI Taxonomy" id="111955"/>
    <lineage>
        <taxon>Archaea</taxon>
        <taxon>Thermoproteota</taxon>
        <taxon>Thermoprotei</taxon>
        <taxon>Sulfolobales</taxon>
        <taxon>Sulfolobaceae</taxon>
        <taxon>Sulfurisphaera</taxon>
    </lineage>
</organism>
<sequence length="113" mass="13255">MDKHFLALLGEAGATGLAKGIYIIRKEERFRIAYENELSHWEYFRKFKRSLLEKPVYYTLVVVGILIGVMGMAVIRRVVNKVESQALDFYYKNFEINGEIAKIVEDEKHHFIK</sequence>
<dbReference type="EMBL" id="DUJO01000047">
    <property type="protein sequence ID" value="HII74569.1"/>
    <property type="molecule type" value="Genomic_DNA"/>
</dbReference>
<dbReference type="Proteomes" id="UP000646844">
    <property type="component" value="Unassembled WGS sequence"/>
</dbReference>
<keyword evidence="1" id="KW-0472">Membrane</keyword>
<feature type="transmembrane region" description="Helical" evidence="1">
    <location>
        <begin position="56"/>
        <end position="75"/>
    </location>
</feature>
<accession>A0A832WTP6</accession>
<dbReference type="RefSeq" id="WP_010980543.1">
    <property type="nucleotide sequence ID" value="NZ_BAABQO010000010.1"/>
</dbReference>
<comment type="caution">
    <text evidence="2">The sequence shown here is derived from an EMBL/GenBank/DDBJ whole genome shotgun (WGS) entry which is preliminary data.</text>
</comment>
<gene>
    <name evidence="2" type="ORF">HA332_09385</name>
</gene>